<evidence type="ECO:0000313" key="2">
    <source>
        <dbReference type="EMBL" id="QUX21250.1"/>
    </source>
</evidence>
<proteinExistence type="predicted"/>
<dbReference type="PROSITE" id="PS51787">
    <property type="entry name" value="LON_N"/>
    <property type="match status" value="1"/>
</dbReference>
<evidence type="ECO:0000313" key="3">
    <source>
        <dbReference type="Proteomes" id="UP000676079"/>
    </source>
</evidence>
<dbReference type="InterPro" id="IPR015947">
    <property type="entry name" value="PUA-like_sf"/>
</dbReference>
<organism evidence="2 3">
    <name type="scientific">Nocardiopsis changdeensis</name>
    <dbReference type="NCBI Taxonomy" id="2831969"/>
    <lineage>
        <taxon>Bacteria</taxon>
        <taxon>Bacillati</taxon>
        <taxon>Actinomycetota</taxon>
        <taxon>Actinomycetes</taxon>
        <taxon>Streptosporangiales</taxon>
        <taxon>Nocardiopsidaceae</taxon>
        <taxon>Nocardiopsis</taxon>
    </lineage>
</organism>
<keyword evidence="3" id="KW-1185">Reference proteome</keyword>
<sequence>MAQALPIFPLNTVLFPGVNVPLHVFEPRYRRLVSELLGPTLTRGELAGRDRSPRRFGVVWIELGHEVAATSSAQTAENPVGAPTLGGDVRLPRVSATGCTALVRNVRTYDDGRYDLVVEGGTRFTVDDLSEVDASSADVYPTASVSFLPEAAGPDAEEHAERVRALFEVYRERLSAAGLTPGTFVDPPKDPVPLSYALSEAVVLDQAEKQRLLEAEDAATRLAVLARFLRRENRIVHTPTLNTLPAGPFLNNGVSFN</sequence>
<dbReference type="PANTHER" id="PTHR46732:SF8">
    <property type="entry name" value="ATP-DEPENDENT PROTEASE LA (LON) DOMAIN PROTEIN"/>
    <property type="match status" value="1"/>
</dbReference>
<name>A0ABX8BHK7_9ACTN</name>
<dbReference type="EMBL" id="CP074133">
    <property type="protein sequence ID" value="QUX21250.1"/>
    <property type="molecule type" value="Genomic_DNA"/>
</dbReference>
<evidence type="ECO:0000259" key="1">
    <source>
        <dbReference type="PROSITE" id="PS51787"/>
    </source>
</evidence>
<dbReference type="InterPro" id="IPR003111">
    <property type="entry name" value="Lon_prtase_N"/>
</dbReference>
<feature type="domain" description="Lon N-terminal" evidence="1">
    <location>
        <begin position="2"/>
        <end position="233"/>
    </location>
</feature>
<dbReference type="Gene3D" id="1.20.58.1480">
    <property type="match status" value="1"/>
</dbReference>
<dbReference type="PANTHER" id="PTHR46732">
    <property type="entry name" value="ATP-DEPENDENT PROTEASE LA (LON) DOMAIN PROTEIN"/>
    <property type="match status" value="1"/>
</dbReference>
<dbReference type="Gene3D" id="2.30.130.40">
    <property type="entry name" value="LON domain-like"/>
    <property type="match status" value="1"/>
</dbReference>
<dbReference type="Proteomes" id="UP000676079">
    <property type="component" value="Chromosome"/>
</dbReference>
<gene>
    <name evidence="2" type="ORF">KGD84_22820</name>
</gene>
<dbReference type="InterPro" id="IPR046336">
    <property type="entry name" value="Lon_prtase_N_sf"/>
</dbReference>
<dbReference type="Pfam" id="PF02190">
    <property type="entry name" value="LON_substr_bdg"/>
    <property type="match status" value="1"/>
</dbReference>
<dbReference type="SUPFAM" id="SSF88697">
    <property type="entry name" value="PUA domain-like"/>
    <property type="match status" value="1"/>
</dbReference>
<accession>A0ABX8BHK7</accession>
<dbReference type="SMART" id="SM00464">
    <property type="entry name" value="LON"/>
    <property type="match status" value="1"/>
</dbReference>
<dbReference type="RefSeq" id="WP_220562473.1">
    <property type="nucleotide sequence ID" value="NZ_CP074133.1"/>
</dbReference>
<protein>
    <submittedName>
        <fullName evidence="2">LON peptidase substrate-binding domain-containing protein</fullName>
    </submittedName>
</protein>
<reference evidence="2 3" key="1">
    <citation type="submission" date="2021-05" db="EMBL/GenBank/DDBJ databases">
        <title>Direct Submission.</title>
        <authorList>
            <person name="Li K."/>
            <person name="Gao J."/>
        </authorList>
    </citation>
    <scope>NUCLEOTIDE SEQUENCE [LARGE SCALE GENOMIC DNA]</scope>
    <source>
        <strain evidence="2 3">Mg02</strain>
    </source>
</reference>